<dbReference type="PIRSF" id="PIRSF021505">
    <property type="entry name" value="O_gly_hdrol"/>
    <property type="match status" value="1"/>
</dbReference>
<organism evidence="2 3">
    <name type="scientific">Mucilaginibacter ginsenosidivorax</name>
    <dbReference type="NCBI Taxonomy" id="862126"/>
    <lineage>
        <taxon>Bacteria</taxon>
        <taxon>Pseudomonadati</taxon>
        <taxon>Bacteroidota</taxon>
        <taxon>Sphingobacteriia</taxon>
        <taxon>Sphingobacteriales</taxon>
        <taxon>Sphingobacteriaceae</taxon>
        <taxon>Mucilaginibacter</taxon>
    </lineage>
</organism>
<dbReference type="InterPro" id="IPR014512">
    <property type="entry name" value="O_gly_hydro"/>
</dbReference>
<dbReference type="Proteomes" id="UP000321362">
    <property type="component" value="Chromosome"/>
</dbReference>
<dbReference type="GO" id="GO:0005975">
    <property type="term" value="P:carbohydrate metabolic process"/>
    <property type="evidence" value="ECO:0007669"/>
    <property type="project" value="InterPro"/>
</dbReference>
<evidence type="ECO:0000313" key="3">
    <source>
        <dbReference type="Proteomes" id="UP000321362"/>
    </source>
</evidence>
<dbReference type="SUPFAM" id="SSF48208">
    <property type="entry name" value="Six-hairpin glycosidases"/>
    <property type="match status" value="1"/>
</dbReference>
<name>A0A5B8W5H8_9SPHI</name>
<protein>
    <submittedName>
        <fullName evidence="2">Glycoside hydrolase</fullName>
    </submittedName>
</protein>
<reference evidence="2 3" key="1">
    <citation type="journal article" date="2013" name="J. Microbiol.">
        <title>Mucilaginibacter ginsenosidivorax sp. nov., with ginsenoside converting activity isolated from sediment.</title>
        <authorList>
            <person name="Kim J.K."/>
            <person name="Choi T.E."/>
            <person name="Liu Q.M."/>
            <person name="Park H.Y."/>
            <person name="Yi T.H."/>
            <person name="Yoon M.H."/>
            <person name="Kim S.C."/>
            <person name="Im W.T."/>
        </authorList>
    </citation>
    <scope>NUCLEOTIDE SEQUENCE [LARGE SCALE GENOMIC DNA]</scope>
    <source>
        <strain evidence="2 3">KHI28</strain>
    </source>
</reference>
<dbReference type="OrthoDB" id="2505409at2"/>
<dbReference type="Gene3D" id="1.50.10.20">
    <property type="match status" value="1"/>
</dbReference>
<feature type="signal peptide" evidence="1">
    <location>
        <begin position="1"/>
        <end position="20"/>
    </location>
</feature>
<dbReference type="InterPro" id="IPR053169">
    <property type="entry name" value="MUG_Protein"/>
</dbReference>
<sequence>MKKIISTIYLCLAIVSAATAQTSANYKNRIAIINKNIYDRFYDEKVNLYFETNDSAANKGNHSFLWPLCAMVQAANEMEAGNPSKNYITPVMKAIDQYYSAKPPVPGYQAMVAREKVDSRFYDDNEWIAIALMDAYARNYKKEYLETSQMIYRFLLSGHDKVGGGGFYWVEGDKKGKNTCSNGPAILVALQLYQATHQKAYLDTAIVTYNWAKEHLLSLNGVYYDAIRVPSMKVDSAYYTYNAGTMLQSGVLLYNITHDKKYLHDAQNVAKAAEKHFYRNGRLPGNYWFNAVLLRGYIELYKVDKNKAQLQFMIDDANRTWAQEKDDQNLLGPKKVKSLIDQAAMLEIYSRLDNLKLN</sequence>
<dbReference type="GO" id="GO:0016787">
    <property type="term" value="F:hydrolase activity"/>
    <property type="evidence" value="ECO:0007669"/>
    <property type="project" value="UniProtKB-KW"/>
</dbReference>
<evidence type="ECO:0000256" key="1">
    <source>
        <dbReference type="SAM" id="SignalP"/>
    </source>
</evidence>
<gene>
    <name evidence="2" type="ORF">FSB76_24970</name>
</gene>
<proteinExistence type="predicted"/>
<dbReference type="KEGG" id="mgk:FSB76_24970"/>
<dbReference type="InterPro" id="IPR008928">
    <property type="entry name" value="6-hairpin_glycosidase_sf"/>
</dbReference>
<accession>A0A5B8W5H8</accession>
<dbReference type="InterPro" id="IPR005198">
    <property type="entry name" value="Glyco_hydro_76"/>
</dbReference>
<dbReference type="EMBL" id="CP042437">
    <property type="protein sequence ID" value="QEC79043.1"/>
    <property type="molecule type" value="Genomic_DNA"/>
</dbReference>
<dbReference type="AlphaFoldDB" id="A0A5B8W5H8"/>
<keyword evidence="2" id="KW-0378">Hydrolase</keyword>
<feature type="chain" id="PRO_5022815877" evidence="1">
    <location>
        <begin position="21"/>
        <end position="358"/>
    </location>
</feature>
<keyword evidence="3" id="KW-1185">Reference proteome</keyword>
<dbReference type="Pfam" id="PF03663">
    <property type="entry name" value="Glyco_hydro_76"/>
    <property type="match status" value="1"/>
</dbReference>
<dbReference type="PANTHER" id="PTHR47791:SF4">
    <property type="entry name" value="(PUTATIVE SECRETED PROTEIN)-RELATED"/>
    <property type="match status" value="1"/>
</dbReference>
<keyword evidence="1" id="KW-0732">Signal</keyword>
<evidence type="ECO:0000313" key="2">
    <source>
        <dbReference type="EMBL" id="QEC79043.1"/>
    </source>
</evidence>
<dbReference type="PANTHER" id="PTHR47791">
    <property type="entry name" value="MEIOTICALLY UP-REGULATED GENE 191 PROTEIN"/>
    <property type="match status" value="1"/>
</dbReference>
<dbReference type="RefSeq" id="WP_147058253.1">
    <property type="nucleotide sequence ID" value="NZ_CP042437.1"/>
</dbReference>